<sequence>MRLPTLTSLLSLSLSALLSSASASSTLSTEIYYWPLSSSSSDPSSLAKISYDPSTLHATVDSYTPPTDTNTDTDNSNDLLRIGLYKEDSSQFVSTLTSLSLFSNNLRHHQQQNTLLLHLDQNNKVYHATLIPSTSSDTTRAATNGNKNSGKNGENTGLKVEFVRSSPSPNPHLNRPVVLNADGNAPEEVVEKTFFQKYWWALALIGVLAFTGSAEN</sequence>
<dbReference type="Pfam" id="PF21203">
    <property type="entry name" value="ECM10"/>
    <property type="match status" value="1"/>
</dbReference>
<evidence type="ECO:0008006" key="5">
    <source>
        <dbReference type="Google" id="ProtNLM"/>
    </source>
</evidence>
<evidence type="ECO:0000256" key="2">
    <source>
        <dbReference type="SAM" id="SignalP"/>
    </source>
</evidence>
<keyword evidence="2" id="KW-0732">Signal</keyword>
<dbReference type="AlphaFoldDB" id="A0A2B7WVG9"/>
<evidence type="ECO:0000256" key="1">
    <source>
        <dbReference type="SAM" id="MobiDB-lite"/>
    </source>
</evidence>
<dbReference type="Proteomes" id="UP000223968">
    <property type="component" value="Unassembled WGS sequence"/>
</dbReference>
<evidence type="ECO:0000313" key="4">
    <source>
        <dbReference type="Proteomes" id="UP000223968"/>
    </source>
</evidence>
<feature type="chain" id="PRO_5012993385" description="ER membrane protein complex subunit 10" evidence="2">
    <location>
        <begin position="24"/>
        <end position="216"/>
    </location>
</feature>
<name>A0A2B7WVG9_9EURO</name>
<reference evidence="3 4" key="1">
    <citation type="submission" date="2017-10" db="EMBL/GenBank/DDBJ databases">
        <title>Comparative genomics in systemic dimorphic fungi from Ajellomycetaceae.</title>
        <authorList>
            <person name="Munoz J.F."/>
            <person name="Mcewen J.G."/>
            <person name="Clay O.K."/>
            <person name="Cuomo C.A."/>
        </authorList>
    </citation>
    <scope>NUCLEOTIDE SEQUENCE [LARGE SCALE GENOMIC DNA]</scope>
    <source>
        <strain evidence="3 4">UAMH5409</strain>
    </source>
</reference>
<dbReference type="STRING" id="1447875.A0A2B7WVG9"/>
<organism evidence="3 4">
    <name type="scientific">Helicocarpus griseus UAMH5409</name>
    <dbReference type="NCBI Taxonomy" id="1447875"/>
    <lineage>
        <taxon>Eukaryota</taxon>
        <taxon>Fungi</taxon>
        <taxon>Dikarya</taxon>
        <taxon>Ascomycota</taxon>
        <taxon>Pezizomycotina</taxon>
        <taxon>Eurotiomycetes</taxon>
        <taxon>Eurotiomycetidae</taxon>
        <taxon>Onygenales</taxon>
        <taxon>Ajellomycetaceae</taxon>
        <taxon>Helicocarpus</taxon>
    </lineage>
</organism>
<feature type="region of interest" description="Disordered" evidence="1">
    <location>
        <begin position="135"/>
        <end position="155"/>
    </location>
</feature>
<dbReference type="PANTHER" id="PTHR39219">
    <property type="entry name" value="ER MEMBRANE PROTEIN COMPLEX SUBUNIT 10"/>
    <property type="match status" value="1"/>
</dbReference>
<gene>
    <name evidence="3" type="ORF">AJ79_08183</name>
</gene>
<dbReference type="OrthoDB" id="1894652at2759"/>
<dbReference type="EMBL" id="PDNB01000185">
    <property type="protein sequence ID" value="PGH00492.1"/>
    <property type="molecule type" value="Genomic_DNA"/>
</dbReference>
<feature type="compositionally biased region" description="Low complexity" evidence="1">
    <location>
        <begin position="143"/>
        <end position="155"/>
    </location>
</feature>
<comment type="caution">
    <text evidence="3">The sequence shown here is derived from an EMBL/GenBank/DDBJ whole genome shotgun (WGS) entry which is preliminary data.</text>
</comment>
<accession>A0A2B7WVG9</accession>
<evidence type="ECO:0000313" key="3">
    <source>
        <dbReference type="EMBL" id="PGH00492.1"/>
    </source>
</evidence>
<feature type="signal peptide" evidence="2">
    <location>
        <begin position="1"/>
        <end position="23"/>
    </location>
</feature>
<protein>
    <recommendedName>
        <fullName evidence="5">ER membrane protein complex subunit 10</fullName>
    </recommendedName>
</protein>
<keyword evidence="4" id="KW-1185">Reference proteome</keyword>
<proteinExistence type="predicted"/>
<dbReference type="PANTHER" id="PTHR39219:SF1">
    <property type="entry name" value="ER MEMBRANE PROTEIN COMPLEX SUBUNIT 10"/>
    <property type="match status" value="1"/>
</dbReference>